<dbReference type="InterPro" id="IPR009057">
    <property type="entry name" value="Homeodomain-like_sf"/>
</dbReference>
<dbReference type="Pfam" id="PF00158">
    <property type="entry name" value="Sigma54_activat"/>
    <property type="match status" value="1"/>
</dbReference>
<dbReference type="Pfam" id="PF25601">
    <property type="entry name" value="AAA_lid_14"/>
    <property type="match status" value="1"/>
</dbReference>
<dbReference type="PROSITE" id="PS00676">
    <property type="entry name" value="SIGMA54_INTERACT_2"/>
    <property type="match status" value="1"/>
</dbReference>
<proteinExistence type="predicted"/>
<dbReference type="PANTHER" id="PTHR32071:SF117">
    <property type="entry name" value="PTS-DEPENDENT DIHYDROXYACETONE KINASE OPERON REGULATORY PROTEIN-RELATED"/>
    <property type="match status" value="1"/>
</dbReference>
<dbReference type="InterPro" id="IPR025943">
    <property type="entry name" value="Sigma_54_int_dom_ATP-bd_2"/>
</dbReference>
<accession>A0A5M3PK28</accession>
<evidence type="ECO:0000256" key="2">
    <source>
        <dbReference type="ARBA" id="ARBA00022840"/>
    </source>
</evidence>
<dbReference type="Gene3D" id="1.10.10.60">
    <property type="entry name" value="Homeodomain-like"/>
    <property type="match status" value="1"/>
</dbReference>
<dbReference type="RefSeq" id="WP_153633623.1">
    <property type="nucleotide sequence ID" value="NZ_BGZH01000001.1"/>
</dbReference>
<reference evidence="7 8" key="1">
    <citation type="journal article" date="2019" name="J. Gen. Appl. Microbiol.">
        <title>Aerobic degradation of cis-dichloroethene by the marine bacterium Marinobacter salsuginis strain 5N-3.</title>
        <authorList>
            <person name="Inoue Y."/>
            <person name="Fukunaga Y."/>
            <person name="Katsumata H."/>
            <person name="Ohji S."/>
            <person name="Hosoyama A."/>
            <person name="Mori K."/>
            <person name="Ando K."/>
        </authorList>
    </citation>
    <scope>NUCLEOTIDE SEQUENCE [LARGE SCALE GENOMIC DNA]</scope>
    <source>
        <strain evidence="7 8">5N-3</strain>
    </source>
</reference>
<keyword evidence="8" id="KW-1185">Reference proteome</keyword>
<evidence type="ECO:0000313" key="8">
    <source>
        <dbReference type="Proteomes" id="UP000340077"/>
    </source>
</evidence>
<sequence>MSKNNKVLVLSEDDSRLRDMVTILEFIGEEQILAGDEARALLSSGDEESLSDIAVAVVNGEAAGVTETITTVCNAVKGVPLLLVGHPELSGLSEDAGARIIARMEWPLNYTKFVDSLYRAQVFRDQFSRSRERGQQRGLQLFRSLVGTSRKVQQVRQLMEQVADKDVSVLITGESGTGKEVVARNLHYHSSRRDKPFVPVNCGAIPAELLESELFGHEKGAFTGAITARVGRFEMAEGGTLFLDEIGDMPLNMQVKILRVLQERTFERVGSNRTQSADVRVIAATHKHLEDMIESGDFREDLYYRLNVFPIEMPALRDRVEDIPLLINELISRMEKEKRGSLRMNSAAIMSLCRHDWPGNVRELANLVERLSIMHPYGVIGVQELPKKFRYVDDYDENRPVEDTGMPSGIPGLVGLDAPALLPVNGIDLKDYLSNLEKQLIQQALDEAGGVVARAAEKLRIRRTTLVEKVRKYGLREEESEDS</sequence>
<dbReference type="Proteomes" id="UP000340077">
    <property type="component" value="Unassembled WGS sequence"/>
</dbReference>
<dbReference type="SMART" id="SM00382">
    <property type="entry name" value="AAA"/>
    <property type="match status" value="1"/>
</dbReference>
<dbReference type="PROSITE" id="PS00688">
    <property type="entry name" value="SIGMA54_INTERACT_3"/>
    <property type="match status" value="1"/>
</dbReference>
<keyword evidence="1" id="KW-0547">Nucleotide-binding</keyword>
<dbReference type="AlphaFoldDB" id="A0A5M3PK28"/>
<name>A0A5M3PK28_9GAMM</name>
<dbReference type="InterPro" id="IPR002078">
    <property type="entry name" value="Sigma_54_int"/>
</dbReference>
<feature type="domain" description="Sigma-54 factor interaction" evidence="6">
    <location>
        <begin position="145"/>
        <end position="373"/>
    </location>
</feature>
<dbReference type="InterPro" id="IPR025944">
    <property type="entry name" value="Sigma_54_int_dom_CS"/>
</dbReference>
<dbReference type="SUPFAM" id="SSF52540">
    <property type="entry name" value="P-loop containing nucleoside triphosphate hydrolases"/>
    <property type="match status" value="1"/>
</dbReference>
<dbReference type="PROSITE" id="PS50045">
    <property type="entry name" value="SIGMA54_INTERACT_4"/>
    <property type="match status" value="1"/>
</dbReference>
<evidence type="ECO:0000256" key="4">
    <source>
        <dbReference type="ARBA" id="ARBA00023125"/>
    </source>
</evidence>
<dbReference type="GO" id="GO:0043565">
    <property type="term" value="F:sequence-specific DNA binding"/>
    <property type="evidence" value="ECO:0007669"/>
    <property type="project" value="InterPro"/>
</dbReference>
<evidence type="ECO:0000313" key="7">
    <source>
        <dbReference type="EMBL" id="GBO83096.1"/>
    </source>
</evidence>
<dbReference type="PRINTS" id="PR01590">
    <property type="entry name" value="HTHFIS"/>
</dbReference>
<evidence type="ECO:0000256" key="5">
    <source>
        <dbReference type="ARBA" id="ARBA00023163"/>
    </source>
</evidence>
<dbReference type="InterPro" id="IPR025662">
    <property type="entry name" value="Sigma_54_int_dom_ATP-bd_1"/>
</dbReference>
<dbReference type="CDD" id="cd00009">
    <property type="entry name" value="AAA"/>
    <property type="match status" value="1"/>
</dbReference>
<dbReference type="GO" id="GO:0005524">
    <property type="term" value="F:ATP binding"/>
    <property type="evidence" value="ECO:0007669"/>
    <property type="project" value="UniProtKB-KW"/>
</dbReference>
<dbReference type="InterPro" id="IPR002197">
    <property type="entry name" value="HTH_Fis"/>
</dbReference>
<gene>
    <name evidence="7" type="primary">fleQ</name>
    <name evidence="7" type="ORF">MS5N3_05470</name>
</gene>
<keyword evidence="5" id="KW-0804">Transcription</keyword>
<keyword evidence="3" id="KW-0805">Transcription regulation</keyword>
<dbReference type="EMBL" id="BGZH01000001">
    <property type="protein sequence ID" value="GBO83096.1"/>
    <property type="molecule type" value="Genomic_DNA"/>
</dbReference>
<protein>
    <submittedName>
        <fullName evidence="7">Transcriptional regulator FleQ</fullName>
    </submittedName>
</protein>
<dbReference type="SUPFAM" id="SSF46689">
    <property type="entry name" value="Homeodomain-like"/>
    <property type="match status" value="1"/>
</dbReference>
<dbReference type="Pfam" id="PF02954">
    <property type="entry name" value="HTH_8"/>
    <property type="match status" value="1"/>
</dbReference>
<organism evidence="7 8">
    <name type="scientific">Marinobacter salsuginis</name>
    <dbReference type="NCBI Taxonomy" id="418719"/>
    <lineage>
        <taxon>Bacteria</taxon>
        <taxon>Pseudomonadati</taxon>
        <taxon>Pseudomonadota</taxon>
        <taxon>Gammaproteobacteria</taxon>
        <taxon>Pseudomonadales</taxon>
        <taxon>Marinobacteraceae</taxon>
        <taxon>Marinobacter</taxon>
    </lineage>
</organism>
<dbReference type="FunFam" id="3.40.50.300:FF:000006">
    <property type="entry name" value="DNA-binding transcriptional regulator NtrC"/>
    <property type="match status" value="1"/>
</dbReference>
<evidence type="ECO:0000256" key="3">
    <source>
        <dbReference type="ARBA" id="ARBA00023015"/>
    </source>
</evidence>
<dbReference type="PANTHER" id="PTHR32071">
    <property type="entry name" value="TRANSCRIPTIONAL REGULATORY PROTEIN"/>
    <property type="match status" value="1"/>
</dbReference>
<dbReference type="InterPro" id="IPR003593">
    <property type="entry name" value="AAA+_ATPase"/>
</dbReference>
<dbReference type="GO" id="GO:0006355">
    <property type="term" value="P:regulation of DNA-templated transcription"/>
    <property type="evidence" value="ECO:0007669"/>
    <property type="project" value="InterPro"/>
</dbReference>
<dbReference type="InterPro" id="IPR010518">
    <property type="entry name" value="FleQ"/>
</dbReference>
<keyword evidence="2" id="KW-0067">ATP-binding</keyword>
<dbReference type="Gene3D" id="3.40.50.2300">
    <property type="match status" value="1"/>
</dbReference>
<dbReference type="Gene3D" id="3.40.50.300">
    <property type="entry name" value="P-loop containing nucleotide triphosphate hydrolases"/>
    <property type="match status" value="1"/>
</dbReference>
<evidence type="ECO:0000259" key="6">
    <source>
        <dbReference type="PROSITE" id="PS50045"/>
    </source>
</evidence>
<dbReference type="PROSITE" id="PS00675">
    <property type="entry name" value="SIGMA54_INTERACT_1"/>
    <property type="match status" value="1"/>
</dbReference>
<dbReference type="InterPro" id="IPR058031">
    <property type="entry name" value="AAA_lid_NorR"/>
</dbReference>
<dbReference type="InterPro" id="IPR027417">
    <property type="entry name" value="P-loop_NTPase"/>
</dbReference>
<dbReference type="Gene3D" id="1.10.8.60">
    <property type="match status" value="1"/>
</dbReference>
<keyword evidence="4" id="KW-0238">DNA-binding</keyword>
<dbReference type="Pfam" id="PF06490">
    <property type="entry name" value="FleQ"/>
    <property type="match status" value="1"/>
</dbReference>
<comment type="caution">
    <text evidence="7">The sequence shown here is derived from an EMBL/GenBank/DDBJ whole genome shotgun (WGS) entry which is preliminary data.</text>
</comment>
<evidence type="ECO:0000256" key="1">
    <source>
        <dbReference type="ARBA" id="ARBA00022741"/>
    </source>
</evidence>